<accession>X4ZEG0</accession>
<evidence type="ECO:0000313" key="4">
    <source>
        <dbReference type="Proteomes" id="UP000019772"/>
    </source>
</evidence>
<keyword evidence="4" id="KW-1185">Reference proteome</keyword>
<dbReference type="HOGENOM" id="CLU_089258_1_3_9"/>
<dbReference type="EMBL" id="CP004078">
    <property type="protein sequence ID" value="AHV95822.1"/>
    <property type="molecule type" value="Genomic_DNA"/>
</dbReference>
<evidence type="ECO:0000259" key="2">
    <source>
        <dbReference type="Pfam" id="PF10400"/>
    </source>
</evidence>
<dbReference type="Gene3D" id="1.10.10.10">
    <property type="entry name" value="Winged helix-like DNA-binding domain superfamily/Winged helix DNA-binding domain"/>
    <property type="match status" value="1"/>
</dbReference>
<dbReference type="PANTHER" id="PTHR43252:SF4">
    <property type="entry name" value="TRANSCRIPTIONAL REGULATORY PROTEIN"/>
    <property type="match status" value="1"/>
</dbReference>
<dbReference type="InterPro" id="IPR018309">
    <property type="entry name" value="Tscrpt_reg_PadR_C"/>
</dbReference>
<dbReference type="InterPro" id="IPR036388">
    <property type="entry name" value="WH-like_DNA-bd_sf"/>
</dbReference>
<evidence type="ECO:0008006" key="5">
    <source>
        <dbReference type="Google" id="ProtNLM"/>
    </source>
</evidence>
<dbReference type="KEGG" id="psab:PSAB_04430"/>
<dbReference type="PATRIC" id="fig|1268072.3.peg.915"/>
<dbReference type="PANTHER" id="PTHR43252">
    <property type="entry name" value="TRANSCRIPTIONAL REGULATOR YQJI"/>
    <property type="match status" value="1"/>
</dbReference>
<dbReference type="InterPro" id="IPR005149">
    <property type="entry name" value="Tscrpt_reg_PadR_N"/>
</dbReference>
<dbReference type="Pfam" id="PF10400">
    <property type="entry name" value="Vir_act_alpha_C"/>
    <property type="match status" value="1"/>
</dbReference>
<organism evidence="3 4">
    <name type="scientific">Paenibacillus sabinae T27</name>
    <dbReference type="NCBI Taxonomy" id="1268072"/>
    <lineage>
        <taxon>Bacteria</taxon>
        <taxon>Bacillati</taxon>
        <taxon>Bacillota</taxon>
        <taxon>Bacilli</taxon>
        <taxon>Bacillales</taxon>
        <taxon>Paenibacillaceae</taxon>
        <taxon>Paenibacillus</taxon>
    </lineage>
</organism>
<proteinExistence type="predicted"/>
<evidence type="ECO:0000313" key="3">
    <source>
        <dbReference type="EMBL" id="AHV95822.1"/>
    </source>
</evidence>
<name>X4ZEG0_9BACL</name>
<dbReference type="STRING" id="1268072.PSAB_04430"/>
<dbReference type="InterPro" id="IPR036390">
    <property type="entry name" value="WH_DNA-bd_sf"/>
</dbReference>
<dbReference type="eggNOG" id="COG1695">
    <property type="taxonomic scope" value="Bacteria"/>
</dbReference>
<gene>
    <name evidence="3" type="ORF">PSAB_04430</name>
</gene>
<sequence length="183" mass="21414">MSSIKYALLSLLAREPLSGYDMKQQMNGRVSFFYKINNNQLYPTLAKLEAEGLVRLESHERESYRPARKVYSITDKGVEFLKDWVLEADEPRALDDFMLKQYNSWLVEPEAMIGVLRAKRTEHEERLRIYRAKIAGFREQQAVFPGRDPLFSSIAVIEMGIRNEESYIEWCDRVIEALGRDEI</sequence>
<evidence type="ECO:0000259" key="1">
    <source>
        <dbReference type="Pfam" id="PF03551"/>
    </source>
</evidence>
<dbReference type="OrthoDB" id="9783723at2"/>
<feature type="domain" description="Transcription regulator PadR C-terminal" evidence="2">
    <location>
        <begin position="95"/>
        <end position="178"/>
    </location>
</feature>
<dbReference type="Proteomes" id="UP000019772">
    <property type="component" value="Chromosome"/>
</dbReference>
<protein>
    <recommendedName>
        <fullName evidence="5">PadR family transcriptional regulator</fullName>
    </recommendedName>
</protein>
<dbReference type="Pfam" id="PF03551">
    <property type="entry name" value="PadR"/>
    <property type="match status" value="1"/>
</dbReference>
<dbReference type="Gene3D" id="6.10.140.190">
    <property type="match status" value="1"/>
</dbReference>
<reference evidence="3 4" key="1">
    <citation type="journal article" date="2014" name="PLoS Genet.">
        <title>Comparative Genomic Analysis of N2-Fixing and Non-N2-Fixing Paenibacillus spp.: Organization, Evolution and Expression of the Nitrogen Fixation Genes.</title>
        <authorList>
            <person name="Xie J.B."/>
            <person name="Du Z."/>
            <person name="Bai L."/>
            <person name="Tian C."/>
            <person name="Zhang Y."/>
            <person name="Xie J.Y."/>
            <person name="Wang T."/>
            <person name="Liu X."/>
            <person name="Chen X."/>
            <person name="Cheng Q."/>
            <person name="Chen S."/>
            <person name="Li J."/>
        </authorList>
    </citation>
    <scope>NUCLEOTIDE SEQUENCE [LARGE SCALE GENOMIC DNA]</scope>
    <source>
        <strain evidence="3 4">T27</strain>
    </source>
</reference>
<dbReference type="AlphaFoldDB" id="X4ZEG0"/>
<feature type="domain" description="Transcription regulator PadR N-terminal" evidence="1">
    <location>
        <begin position="8"/>
        <end position="82"/>
    </location>
</feature>
<dbReference type="SUPFAM" id="SSF46785">
    <property type="entry name" value="Winged helix' DNA-binding domain"/>
    <property type="match status" value="1"/>
</dbReference>
<dbReference type="RefSeq" id="WP_025333395.1">
    <property type="nucleotide sequence ID" value="NZ_CP004078.1"/>
</dbReference>